<dbReference type="EC" id="2.7.2.8" evidence="9"/>
<dbReference type="InterPro" id="IPR001048">
    <property type="entry name" value="Asp/Glu/Uridylate_kinase"/>
</dbReference>
<gene>
    <name evidence="9 11" type="primary">argB</name>
    <name evidence="11" type="ORF">N7U62_05995</name>
</gene>
<protein>
    <recommendedName>
        <fullName evidence="9">Acetylglutamate kinase</fullName>
        <ecNumber evidence="9">2.7.2.8</ecNumber>
    </recommendedName>
    <alternativeName>
        <fullName evidence="9">N-acetyl-L-glutamate 5-phosphotransferase</fullName>
    </alternativeName>
    <alternativeName>
        <fullName evidence="9">NAG kinase</fullName>
        <shortName evidence="9">NAGK</shortName>
    </alternativeName>
</protein>
<comment type="catalytic activity">
    <reaction evidence="8 9">
        <text>N-acetyl-L-glutamate + ATP = N-acetyl-L-glutamyl 5-phosphate + ADP</text>
        <dbReference type="Rhea" id="RHEA:14629"/>
        <dbReference type="ChEBI" id="CHEBI:30616"/>
        <dbReference type="ChEBI" id="CHEBI:44337"/>
        <dbReference type="ChEBI" id="CHEBI:57936"/>
        <dbReference type="ChEBI" id="CHEBI:456216"/>
        <dbReference type="EC" id="2.7.2.8"/>
    </reaction>
</comment>
<evidence type="ECO:0000256" key="9">
    <source>
        <dbReference type="HAMAP-Rule" id="MF_00082"/>
    </source>
</evidence>
<dbReference type="InterPro" id="IPR004662">
    <property type="entry name" value="AcgluKinase_fam"/>
</dbReference>
<dbReference type="InterPro" id="IPR036393">
    <property type="entry name" value="AceGlu_kinase-like_sf"/>
</dbReference>
<dbReference type="PIRSF" id="PIRSF000728">
    <property type="entry name" value="NAGK"/>
    <property type="match status" value="1"/>
</dbReference>
<evidence type="ECO:0000256" key="5">
    <source>
        <dbReference type="ARBA" id="ARBA00022741"/>
    </source>
</evidence>
<keyword evidence="9" id="KW-0963">Cytoplasm</keyword>
<sequence>MKDTLTVVKIGGKVINEEAELDLFLKKFAALKGNKILVHGGGNIASVVQNKMGIPPKMVEGRRITDADAIDIVTMVFSGLNKKIVSKLQALNVQSIGLSGADGNLIRSVKRPVKTIDYGFVGDVEEVNSELLKSLFDAGLVPVVCALTHDNQGQLLNTNADTIASELARGVADKYQVDLVYCFEQPGVLSDFENKVVIPEITPEGYEKYKSEGVIVDGMIPKLDNAFDAINAGVDTVKICHFDSLDKVQSEDYPGTTLCLK</sequence>
<evidence type="ECO:0000256" key="8">
    <source>
        <dbReference type="ARBA" id="ARBA00048141"/>
    </source>
</evidence>
<keyword evidence="12" id="KW-1185">Reference proteome</keyword>
<keyword evidence="5 9" id="KW-0547">Nucleotide-binding</keyword>
<keyword evidence="7 9" id="KW-0067">ATP-binding</keyword>
<comment type="pathway">
    <text evidence="1 9">Amino-acid biosynthesis; L-arginine biosynthesis; N(2)-acetyl-L-ornithine from L-glutamate: step 2/4.</text>
</comment>
<keyword evidence="4 9" id="KW-0808">Transferase</keyword>
<dbReference type="HAMAP" id="MF_00082">
    <property type="entry name" value="ArgB"/>
    <property type="match status" value="1"/>
</dbReference>
<dbReference type="PANTHER" id="PTHR23342">
    <property type="entry name" value="N-ACETYLGLUTAMATE SYNTHASE"/>
    <property type="match status" value="1"/>
</dbReference>
<feature type="binding site" evidence="9">
    <location>
        <begin position="41"/>
        <end position="42"/>
    </location>
    <ligand>
        <name>substrate</name>
    </ligand>
</feature>
<proteinExistence type="inferred from homology"/>
<keyword evidence="3 9" id="KW-0028">Amino-acid biosynthesis</keyword>
<feature type="site" description="Transition state stabilizer" evidence="9">
    <location>
        <position position="222"/>
    </location>
</feature>
<dbReference type="NCBIfam" id="TIGR00761">
    <property type="entry name" value="argB"/>
    <property type="match status" value="1"/>
</dbReference>
<feature type="binding site" evidence="9">
    <location>
        <position position="157"/>
    </location>
    <ligand>
        <name>substrate</name>
    </ligand>
</feature>
<evidence type="ECO:0000256" key="6">
    <source>
        <dbReference type="ARBA" id="ARBA00022777"/>
    </source>
</evidence>
<evidence type="ECO:0000313" key="12">
    <source>
        <dbReference type="Proteomes" id="UP001300692"/>
    </source>
</evidence>
<comment type="caution">
    <text evidence="11">The sequence shown here is derived from an EMBL/GenBank/DDBJ whole genome shotgun (WGS) entry which is preliminary data.</text>
</comment>
<feature type="domain" description="Aspartate/glutamate/uridylate kinase" evidence="10">
    <location>
        <begin position="5"/>
        <end position="240"/>
    </location>
</feature>
<dbReference type="InterPro" id="IPR037528">
    <property type="entry name" value="ArgB"/>
</dbReference>
<dbReference type="EMBL" id="JAOYOD010000001">
    <property type="protein sequence ID" value="MCV9386206.1"/>
    <property type="molecule type" value="Genomic_DNA"/>
</dbReference>
<evidence type="ECO:0000256" key="4">
    <source>
        <dbReference type="ARBA" id="ARBA00022679"/>
    </source>
</evidence>
<keyword evidence="2 9" id="KW-0055">Arginine biosynthesis</keyword>
<dbReference type="SUPFAM" id="SSF53633">
    <property type="entry name" value="Carbamate kinase-like"/>
    <property type="match status" value="1"/>
</dbReference>
<dbReference type="Proteomes" id="UP001300692">
    <property type="component" value="Unassembled WGS sequence"/>
</dbReference>
<dbReference type="PANTHER" id="PTHR23342:SF0">
    <property type="entry name" value="N-ACETYLGLUTAMATE SYNTHASE, MITOCHONDRIAL"/>
    <property type="match status" value="1"/>
</dbReference>
<evidence type="ECO:0000313" key="11">
    <source>
        <dbReference type="EMBL" id="MCV9386206.1"/>
    </source>
</evidence>
<comment type="similarity">
    <text evidence="9">Belongs to the acetylglutamate kinase family. ArgB subfamily.</text>
</comment>
<dbReference type="RefSeq" id="WP_264136991.1">
    <property type="nucleotide sequence ID" value="NZ_JAOYOD010000001.1"/>
</dbReference>
<accession>A0ABT3CRL4</accession>
<comment type="subcellular location">
    <subcellularLocation>
        <location evidence="9">Cytoplasm</location>
    </subcellularLocation>
</comment>
<evidence type="ECO:0000256" key="7">
    <source>
        <dbReference type="ARBA" id="ARBA00022840"/>
    </source>
</evidence>
<evidence type="ECO:0000256" key="3">
    <source>
        <dbReference type="ARBA" id="ARBA00022605"/>
    </source>
</evidence>
<dbReference type="Pfam" id="PF00696">
    <property type="entry name" value="AA_kinase"/>
    <property type="match status" value="1"/>
</dbReference>
<name>A0ABT3CRL4_9BACT</name>
<dbReference type="Gene3D" id="3.40.1160.10">
    <property type="entry name" value="Acetylglutamate kinase-like"/>
    <property type="match status" value="1"/>
</dbReference>
<evidence type="ECO:0000256" key="1">
    <source>
        <dbReference type="ARBA" id="ARBA00004828"/>
    </source>
</evidence>
<comment type="function">
    <text evidence="9">Catalyzes the ATP-dependent phosphorylation of N-acetyl-L-glutamate.</text>
</comment>
<evidence type="ECO:0000256" key="2">
    <source>
        <dbReference type="ARBA" id="ARBA00022571"/>
    </source>
</evidence>
<feature type="binding site" evidence="9">
    <location>
        <position position="63"/>
    </location>
    <ligand>
        <name>substrate</name>
    </ligand>
</feature>
<organism evidence="11 12">
    <name type="scientific">Reichenbachiella ulvae</name>
    <dbReference type="NCBI Taxonomy" id="2980104"/>
    <lineage>
        <taxon>Bacteria</taxon>
        <taxon>Pseudomonadati</taxon>
        <taxon>Bacteroidota</taxon>
        <taxon>Cytophagia</taxon>
        <taxon>Cytophagales</taxon>
        <taxon>Reichenbachiellaceae</taxon>
        <taxon>Reichenbachiella</taxon>
    </lineage>
</organism>
<keyword evidence="6 9" id="KW-0418">Kinase</keyword>
<dbReference type="GO" id="GO:0003991">
    <property type="term" value="F:acetylglutamate kinase activity"/>
    <property type="evidence" value="ECO:0007669"/>
    <property type="project" value="UniProtKB-EC"/>
</dbReference>
<dbReference type="CDD" id="cd04238">
    <property type="entry name" value="AAK_NAGK-like"/>
    <property type="match status" value="1"/>
</dbReference>
<evidence type="ECO:0000259" key="10">
    <source>
        <dbReference type="Pfam" id="PF00696"/>
    </source>
</evidence>
<feature type="site" description="Transition state stabilizer" evidence="9">
    <location>
        <position position="9"/>
    </location>
</feature>
<reference evidence="11 12" key="1">
    <citation type="submission" date="2022-10" db="EMBL/GenBank/DDBJ databases">
        <title>Comparative genomics and taxonomic characterization of three novel marine species of genus Reichenbachiella exhibiting antioxidant and polysaccharide degradation activities.</title>
        <authorList>
            <person name="Muhammad N."/>
            <person name="Lee Y.-J."/>
            <person name="Ko J."/>
            <person name="Kim S.-G."/>
        </authorList>
    </citation>
    <scope>NUCLEOTIDE SEQUENCE [LARGE SCALE GENOMIC DNA]</scope>
    <source>
        <strain evidence="11 12">ABR2-5</strain>
    </source>
</reference>